<gene>
    <name evidence="2" type="ORF">JOE57_001278</name>
</gene>
<keyword evidence="3" id="KW-1185">Reference proteome</keyword>
<feature type="transmembrane region" description="Helical" evidence="1">
    <location>
        <begin position="194"/>
        <end position="211"/>
    </location>
</feature>
<evidence type="ECO:0000256" key="1">
    <source>
        <dbReference type="SAM" id="Phobius"/>
    </source>
</evidence>
<name>A0ABS2RIF9_9ACTN</name>
<feature type="transmembrane region" description="Helical" evidence="1">
    <location>
        <begin position="128"/>
        <end position="148"/>
    </location>
</feature>
<evidence type="ECO:0000313" key="2">
    <source>
        <dbReference type="EMBL" id="MBM7798357.1"/>
    </source>
</evidence>
<dbReference type="RefSeq" id="WP_204916913.1">
    <property type="nucleotide sequence ID" value="NZ_BAAAQP010000008.1"/>
</dbReference>
<dbReference type="InterPro" id="IPR036890">
    <property type="entry name" value="HATPase_C_sf"/>
</dbReference>
<dbReference type="Proteomes" id="UP000704762">
    <property type="component" value="Unassembled WGS sequence"/>
</dbReference>
<comment type="caution">
    <text evidence="2">The sequence shown here is derived from an EMBL/GenBank/DDBJ whole genome shotgun (WGS) entry which is preliminary data.</text>
</comment>
<evidence type="ECO:0008006" key="4">
    <source>
        <dbReference type="Google" id="ProtNLM"/>
    </source>
</evidence>
<organism evidence="2 3">
    <name type="scientific">Microlunatus panaciterrae</name>
    <dbReference type="NCBI Taxonomy" id="400768"/>
    <lineage>
        <taxon>Bacteria</taxon>
        <taxon>Bacillati</taxon>
        <taxon>Actinomycetota</taxon>
        <taxon>Actinomycetes</taxon>
        <taxon>Propionibacteriales</taxon>
        <taxon>Propionibacteriaceae</taxon>
        <taxon>Microlunatus</taxon>
    </lineage>
</organism>
<accession>A0ABS2RIF9</accession>
<keyword evidence="1" id="KW-0472">Membrane</keyword>
<proteinExistence type="predicted"/>
<sequence length="415" mass="44879">MLTHEQRRDRLAYLAVLRQVSTHTRRASLVRLLAALVIAGIASFGGMALVAVPLALMVAVTSLLDYLNAWHEEHGTTSRLRLVQHYADTTRAVSGMQQMNLGGLIGTLSSPLLVIIASWLLTDLPGPARLVALATAIVYVCSVAGSIFKDHSWFNPEGRPPAWQEIVRLGAGPVACALIAVIALPAPWTDSELLAVWVLVLTPFTIQVRIWDHDQLLRGIGPLVRDEAYEGRSLVLREIHGSLSTQLRLLEQYARRLKAEEPVLYELAVSANSRLRETLMLREADRMTATTTDTLAAPVLTLARAVGASATATIEVTELAEEDRDLARLTLNDLVGNAINAGAAEVHTVVRKVGDQIEILVSDDAAPMTPGVWKTPGTSSARLEARLVELGGGLDCVQGEQVKTVTARWTELDGG</sequence>
<protein>
    <recommendedName>
        <fullName evidence="4">Signal transduction histidine kinase</fullName>
    </recommendedName>
</protein>
<reference evidence="2 3" key="1">
    <citation type="submission" date="2021-01" db="EMBL/GenBank/DDBJ databases">
        <title>Sequencing the genomes of 1000 actinobacteria strains.</title>
        <authorList>
            <person name="Klenk H.-P."/>
        </authorList>
    </citation>
    <scope>NUCLEOTIDE SEQUENCE [LARGE SCALE GENOMIC DNA]</scope>
    <source>
        <strain evidence="2 3">DSM 18662</strain>
    </source>
</reference>
<keyword evidence="1" id="KW-1133">Transmembrane helix</keyword>
<feature type="transmembrane region" description="Helical" evidence="1">
    <location>
        <begin position="169"/>
        <end position="188"/>
    </location>
</feature>
<dbReference type="SUPFAM" id="SSF55874">
    <property type="entry name" value="ATPase domain of HSP90 chaperone/DNA topoisomerase II/histidine kinase"/>
    <property type="match status" value="1"/>
</dbReference>
<feature type="transmembrane region" description="Helical" evidence="1">
    <location>
        <begin position="101"/>
        <end position="122"/>
    </location>
</feature>
<evidence type="ECO:0000313" key="3">
    <source>
        <dbReference type="Proteomes" id="UP000704762"/>
    </source>
</evidence>
<dbReference type="EMBL" id="JAFBCF010000001">
    <property type="protein sequence ID" value="MBM7798357.1"/>
    <property type="molecule type" value="Genomic_DNA"/>
</dbReference>
<feature type="transmembrane region" description="Helical" evidence="1">
    <location>
        <begin position="32"/>
        <end position="60"/>
    </location>
</feature>
<keyword evidence="1" id="KW-0812">Transmembrane</keyword>